<dbReference type="Proteomes" id="UP000299102">
    <property type="component" value="Unassembled WGS sequence"/>
</dbReference>
<proteinExistence type="predicted"/>
<evidence type="ECO:0000313" key="2">
    <source>
        <dbReference type="Proteomes" id="UP000299102"/>
    </source>
</evidence>
<keyword evidence="2" id="KW-1185">Reference proteome</keyword>
<protein>
    <submittedName>
        <fullName evidence="1">Uncharacterized protein</fullName>
    </submittedName>
</protein>
<reference evidence="1 2" key="1">
    <citation type="journal article" date="2019" name="Commun. Biol.">
        <title>The bagworm genome reveals a unique fibroin gene that provides high tensile strength.</title>
        <authorList>
            <person name="Kono N."/>
            <person name="Nakamura H."/>
            <person name="Ohtoshi R."/>
            <person name="Tomita M."/>
            <person name="Numata K."/>
            <person name="Arakawa K."/>
        </authorList>
    </citation>
    <scope>NUCLEOTIDE SEQUENCE [LARGE SCALE GENOMIC DNA]</scope>
</reference>
<comment type="caution">
    <text evidence="1">The sequence shown here is derived from an EMBL/GenBank/DDBJ whole genome shotgun (WGS) entry which is preliminary data.</text>
</comment>
<dbReference type="AlphaFoldDB" id="A0A4C1Y4G8"/>
<accession>A0A4C1Y4G8</accession>
<sequence length="135" mass="14495">MENTVLKLRESVSNLRDCGSGAIVQALNCSIIWRGPWTAAGVKKCPSILSPVAGSPGHGEEDRHRNGLRSSRFHGARRIAITQRPKNRGAIISILCDVAFVTAGNRIGCQKADSIKVCYVTAAVSARNALTRVLQ</sequence>
<gene>
    <name evidence="1" type="ORF">EVAR_49464_1</name>
</gene>
<organism evidence="1 2">
    <name type="scientific">Eumeta variegata</name>
    <name type="common">Bagworm moth</name>
    <name type="synonym">Eumeta japonica</name>
    <dbReference type="NCBI Taxonomy" id="151549"/>
    <lineage>
        <taxon>Eukaryota</taxon>
        <taxon>Metazoa</taxon>
        <taxon>Ecdysozoa</taxon>
        <taxon>Arthropoda</taxon>
        <taxon>Hexapoda</taxon>
        <taxon>Insecta</taxon>
        <taxon>Pterygota</taxon>
        <taxon>Neoptera</taxon>
        <taxon>Endopterygota</taxon>
        <taxon>Lepidoptera</taxon>
        <taxon>Glossata</taxon>
        <taxon>Ditrysia</taxon>
        <taxon>Tineoidea</taxon>
        <taxon>Psychidae</taxon>
        <taxon>Oiketicinae</taxon>
        <taxon>Eumeta</taxon>
    </lineage>
</organism>
<dbReference type="EMBL" id="BGZK01001055">
    <property type="protein sequence ID" value="GBP69884.1"/>
    <property type="molecule type" value="Genomic_DNA"/>
</dbReference>
<name>A0A4C1Y4G8_EUMVA</name>
<evidence type="ECO:0000313" key="1">
    <source>
        <dbReference type="EMBL" id="GBP69884.1"/>
    </source>
</evidence>